<keyword evidence="4" id="KW-0472">Membrane</keyword>
<evidence type="ECO:0000259" key="5">
    <source>
        <dbReference type="PROSITE" id="PS50111"/>
    </source>
</evidence>
<feature type="transmembrane region" description="Helical" evidence="4">
    <location>
        <begin position="289"/>
        <end position="311"/>
    </location>
</feature>
<proteinExistence type="inferred from homology"/>
<dbReference type="GO" id="GO:0007165">
    <property type="term" value="P:signal transduction"/>
    <property type="evidence" value="ECO:0007669"/>
    <property type="project" value="UniProtKB-KW"/>
</dbReference>
<accession>A0A949TWL1</accession>
<evidence type="ECO:0000256" key="2">
    <source>
        <dbReference type="ARBA" id="ARBA00029447"/>
    </source>
</evidence>
<keyword evidence="8" id="KW-1185">Reference proteome</keyword>
<name>A0A949TWL1_9CLOT</name>
<dbReference type="RefSeq" id="WP_218320885.1">
    <property type="nucleotide sequence ID" value="NZ_JAEEGC010000054.1"/>
</dbReference>
<comment type="similarity">
    <text evidence="2">Belongs to the methyl-accepting chemotaxis (MCP) protein family.</text>
</comment>
<dbReference type="Proteomes" id="UP000694308">
    <property type="component" value="Unassembled WGS sequence"/>
</dbReference>
<feature type="domain" description="Methyl-accepting transducer" evidence="5">
    <location>
        <begin position="386"/>
        <end position="657"/>
    </location>
</feature>
<protein>
    <recommendedName>
        <fullName evidence="9">Methyl-accepting chemotaxis protein</fullName>
    </recommendedName>
</protein>
<reference evidence="7" key="1">
    <citation type="submission" date="2020-12" db="EMBL/GenBank/DDBJ databases">
        <title>Clostridium thailandense sp. nov., a novel acetogenic bacterium isolated from peat land soil in Thailand.</title>
        <authorList>
            <person name="Chaikitkaew S."/>
            <person name="Birkeland N.K."/>
        </authorList>
    </citation>
    <scope>NUCLEOTIDE SEQUENCE</scope>
    <source>
        <strain evidence="7">PL3</strain>
    </source>
</reference>
<feature type="domain" description="HAMP" evidence="6">
    <location>
        <begin position="308"/>
        <end position="367"/>
    </location>
</feature>
<dbReference type="PROSITE" id="PS50885">
    <property type="entry name" value="HAMP"/>
    <property type="match status" value="1"/>
</dbReference>
<evidence type="ECO:0000259" key="6">
    <source>
        <dbReference type="PROSITE" id="PS50885"/>
    </source>
</evidence>
<evidence type="ECO:0000256" key="4">
    <source>
        <dbReference type="SAM" id="Phobius"/>
    </source>
</evidence>
<gene>
    <name evidence="7" type="ORF">I6U48_12955</name>
</gene>
<dbReference type="InterPro" id="IPR004089">
    <property type="entry name" value="MCPsignal_dom"/>
</dbReference>
<evidence type="ECO:0000256" key="1">
    <source>
        <dbReference type="ARBA" id="ARBA00023224"/>
    </source>
</evidence>
<dbReference type="Pfam" id="PF00015">
    <property type="entry name" value="MCPsignal"/>
    <property type="match status" value="1"/>
</dbReference>
<dbReference type="Pfam" id="PF00672">
    <property type="entry name" value="HAMP"/>
    <property type="match status" value="1"/>
</dbReference>
<sequence>MKLKSKLLISLLILIIVPLVTDIGITYFSIKNSINNIDEKRAYDNLDSVDNYINFIVNSHKNSYVAWTPWSDLYNAINEKDVDWINSNVSSSVKENTDNEIIMVMNSDGTVLSEDNAPDQWKNINLNNLNLFKSFANNTPCVSGLEMTSEGLYVVSIAKVVKDDDGNFSDCDGYIFYARKIKNSSTVDGHLNKGLIDLGKDIVGAEITLKLDNGVVISTGKNNMDVKYKSSDFKDSEVKISKKTLGNSIIIQTEKVLKDAEGKSIGVLSVESKNTIGIIALNQLAKNSIILVLILMVSVIVVSFVIINIGLKPIKIIIDEFNKIASGDLTTSIEEKMLEKYSNKKDEIGDFSRAFNLMKSKLQVMFSNINKSVDVVVDTSNTLSKIARTANQAASKTSSTIDNMTYEAIKQSECAASVLKMMESAQNQVNEGTNELFAAVDGVGKATNIVNSSNSSIMEAANYIDTMAKSLNRSSKSIVKLKNKSIEIVSIVSAIKGISEQTNLLALNAAIEASRAGEHGKGFSVVADEIRKLSEESSSEAENIEKLVSDIQEETDLTARTIENNLIDFNKQAELVKSGENGLKEAVGNINSTKENSIQLHKTLSIIKEYVDYTFIDIKKITESITDSTNNSEHLSSTFQEQLSIINQLSQSSQDLYRLADELSTEVKKFKI</sequence>
<comment type="caution">
    <text evidence="7">The sequence shown here is derived from an EMBL/GenBank/DDBJ whole genome shotgun (WGS) entry which is preliminary data.</text>
</comment>
<dbReference type="CDD" id="cd06225">
    <property type="entry name" value="HAMP"/>
    <property type="match status" value="1"/>
</dbReference>
<dbReference type="GO" id="GO:0016020">
    <property type="term" value="C:membrane"/>
    <property type="evidence" value="ECO:0007669"/>
    <property type="project" value="InterPro"/>
</dbReference>
<dbReference type="AlphaFoldDB" id="A0A949TWL1"/>
<organism evidence="7 8">
    <name type="scientific">Clostridium thailandense</name>
    <dbReference type="NCBI Taxonomy" id="2794346"/>
    <lineage>
        <taxon>Bacteria</taxon>
        <taxon>Bacillati</taxon>
        <taxon>Bacillota</taxon>
        <taxon>Clostridia</taxon>
        <taxon>Eubacteriales</taxon>
        <taxon>Clostridiaceae</taxon>
        <taxon>Clostridium</taxon>
    </lineage>
</organism>
<dbReference type="InterPro" id="IPR003660">
    <property type="entry name" value="HAMP_dom"/>
</dbReference>
<keyword evidence="4" id="KW-1133">Transmembrane helix</keyword>
<dbReference type="PANTHER" id="PTHR32089:SF112">
    <property type="entry name" value="LYSOZYME-LIKE PROTEIN-RELATED"/>
    <property type="match status" value="1"/>
</dbReference>
<dbReference type="Pfam" id="PF05228">
    <property type="entry name" value="CHASE4"/>
    <property type="match status" value="1"/>
</dbReference>
<keyword evidence="1 3" id="KW-0807">Transducer</keyword>
<evidence type="ECO:0000313" key="7">
    <source>
        <dbReference type="EMBL" id="MBV7273818.1"/>
    </source>
</evidence>
<evidence type="ECO:0000313" key="8">
    <source>
        <dbReference type="Proteomes" id="UP000694308"/>
    </source>
</evidence>
<dbReference type="EMBL" id="JAEEGC010000054">
    <property type="protein sequence ID" value="MBV7273818.1"/>
    <property type="molecule type" value="Genomic_DNA"/>
</dbReference>
<dbReference type="PROSITE" id="PS50111">
    <property type="entry name" value="CHEMOTAXIS_TRANSDUC_2"/>
    <property type="match status" value="1"/>
</dbReference>
<evidence type="ECO:0000256" key="3">
    <source>
        <dbReference type="PROSITE-ProRule" id="PRU00284"/>
    </source>
</evidence>
<keyword evidence="4" id="KW-0812">Transmembrane</keyword>
<dbReference type="PANTHER" id="PTHR32089">
    <property type="entry name" value="METHYL-ACCEPTING CHEMOTAXIS PROTEIN MCPB"/>
    <property type="match status" value="1"/>
</dbReference>
<dbReference type="InterPro" id="IPR007892">
    <property type="entry name" value="CHASE4"/>
</dbReference>
<dbReference type="SMART" id="SM00283">
    <property type="entry name" value="MA"/>
    <property type="match status" value="1"/>
</dbReference>
<evidence type="ECO:0008006" key="9">
    <source>
        <dbReference type="Google" id="ProtNLM"/>
    </source>
</evidence>
<dbReference type="SMART" id="SM00304">
    <property type="entry name" value="HAMP"/>
    <property type="match status" value="1"/>
</dbReference>